<accession>A0A1J7BZH4</accession>
<protein>
    <submittedName>
        <fullName evidence="5">AraC family transcriptional regulator</fullName>
    </submittedName>
</protein>
<sequence length="298" mass="34537">MEHIIKLEKVTQYNQLKGVETQHPLISVFDNSNSNALPNHTRIHFSFYAIFLKAGNCGELKYGRNTYDYDDGTMVFVAPGQVLEVSNTDNYKSTGLTLLFHPDLIKGTALAKNINQYSFFSYDWHEALHLSLKEQQIIKDLFSKLEYELSQSIDKHSKSIISNTIELLLNHCVRFYDRQFITRDVINTDILSKFENLLNDYFQSENAQDTGLPSVGYFAALLHFSPNYFGDLIKKETGKTAQEHIQLKLINLAKERIFDTEKSISQIAFELGFKYPQHFNRMFKKNTGYTPIEYRNLN</sequence>
<dbReference type="SUPFAM" id="SSF46689">
    <property type="entry name" value="Homeodomain-like"/>
    <property type="match status" value="1"/>
</dbReference>
<evidence type="ECO:0000313" key="6">
    <source>
        <dbReference type="Proteomes" id="UP000182826"/>
    </source>
</evidence>
<dbReference type="RefSeq" id="WP_071635019.1">
    <property type="nucleotide sequence ID" value="NZ_MLFK01000001.1"/>
</dbReference>
<evidence type="ECO:0000256" key="2">
    <source>
        <dbReference type="ARBA" id="ARBA00023125"/>
    </source>
</evidence>
<dbReference type="Gene3D" id="1.10.10.60">
    <property type="entry name" value="Homeodomain-like"/>
    <property type="match status" value="2"/>
</dbReference>
<keyword evidence="3" id="KW-0804">Transcription</keyword>
<keyword evidence="1" id="KW-0805">Transcription regulation</keyword>
<dbReference type="AlphaFoldDB" id="A0A1J7BZH4"/>
<dbReference type="GO" id="GO:0003700">
    <property type="term" value="F:DNA-binding transcription factor activity"/>
    <property type="evidence" value="ECO:0007669"/>
    <property type="project" value="InterPro"/>
</dbReference>
<dbReference type="InterPro" id="IPR037923">
    <property type="entry name" value="HTH-like"/>
</dbReference>
<dbReference type="InterPro" id="IPR020449">
    <property type="entry name" value="Tscrpt_reg_AraC-type_HTH"/>
</dbReference>
<dbReference type="SMART" id="SM00342">
    <property type="entry name" value="HTH_ARAC"/>
    <property type="match status" value="1"/>
</dbReference>
<name>A0A1J7BZH4_FLAJO</name>
<dbReference type="PANTHER" id="PTHR43280">
    <property type="entry name" value="ARAC-FAMILY TRANSCRIPTIONAL REGULATOR"/>
    <property type="match status" value="1"/>
</dbReference>
<dbReference type="Proteomes" id="UP000182826">
    <property type="component" value="Unassembled WGS sequence"/>
</dbReference>
<dbReference type="InterPro" id="IPR009057">
    <property type="entry name" value="Homeodomain-like_sf"/>
</dbReference>
<dbReference type="PROSITE" id="PS01124">
    <property type="entry name" value="HTH_ARAC_FAMILY_2"/>
    <property type="match status" value="1"/>
</dbReference>
<evidence type="ECO:0000256" key="1">
    <source>
        <dbReference type="ARBA" id="ARBA00023015"/>
    </source>
</evidence>
<keyword evidence="6" id="KW-1185">Reference proteome</keyword>
<evidence type="ECO:0000256" key="3">
    <source>
        <dbReference type="ARBA" id="ARBA00023163"/>
    </source>
</evidence>
<reference evidence="5 6" key="1">
    <citation type="submission" date="2016-10" db="EMBL/GenBank/DDBJ databases">
        <title>Draft Genome Sequence of Rhizobacteria Flavobacterium johnsoniae CI04.</title>
        <authorList>
            <person name="Bravo J.I."/>
            <person name="Lozano G.L."/>
            <person name="Handelsman J."/>
        </authorList>
    </citation>
    <scope>NUCLEOTIDE SEQUENCE [LARGE SCALE GENOMIC DNA]</scope>
    <source>
        <strain evidence="5 6">CI04</strain>
    </source>
</reference>
<keyword evidence="2" id="KW-0238">DNA-binding</keyword>
<gene>
    <name evidence="5" type="ORF">BKM63_02160</name>
</gene>
<proteinExistence type="predicted"/>
<dbReference type="EMBL" id="MLFK01000001">
    <property type="protein sequence ID" value="OIV44022.1"/>
    <property type="molecule type" value="Genomic_DNA"/>
</dbReference>
<dbReference type="GO" id="GO:0043565">
    <property type="term" value="F:sequence-specific DNA binding"/>
    <property type="evidence" value="ECO:0007669"/>
    <property type="project" value="InterPro"/>
</dbReference>
<evidence type="ECO:0000313" key="5">
    <source>
        <dbReference type="EMBL" id="OIV44022.1"/>
    </source>
</evidence>
<dbReference type="InterPro" id="IPR018060">
    <property type="entry name" value="HTH_AraC"/>
</dbReference>
<dbReference type="Pfam" id="PF12833">
    <property type="entry name" value="HTH_18"/>
    <property type="match status" value="1"/>
</dbReference>
<dbReference type="SUPFAM" id="SSF51215">
    <property type="entry name" value="Regulatory protein AraC"/>
    <property type="match status" value="1"/>
</dbReference>
<dbReference type="PANTHER" id="PTHR43280:SF32">
    <property type="entry name" value="TRANSCRIPTIONAL REGULATORY PROTEIN"/>
    <property type="match status" value="1"/>
</dbReference>
<feature type="domain" description="HTH araC/xylS-type" evidence="4">
    <location>
        <begin position="196"/>
        <end position="297"/>
    </location>
</feature>
<organism evidence="5 6">
    <name type="scientific">Flavobacterium johnsoniae</name>
    <name type="common">Cytophaga johnsonae</name>
    <dbReference type="NCBI Taxonomy" id="986"/>
    <lineage>
        <taxon>Bacteria</taxon>
        <taxon>Pseudomonadati</taxon>
        <taxon>Bacteroidota</taxon>
        <taxon>Flavobacteriia</taxon>
        <taxon>Flavobacteriales</taxon>
        <taxon>Flavobacteriaceae</taxon>
        <taxon>Flavobacterium</taxon>
    </lineage>
</organism>
<comment type="caution">
    <text evidence="5">The sequence shown here is derived from an EMBL/GenBank/DDBJ whole genome shotgun (WGS) entry which is preliminary data.</text>
</comment>
<dbReference type="PRINTS" id="PR00032">
    <property type="entry name" value="HTHARAC"/>
</dbReference>
<dbReference type="OrthoDB" id="2600165at2"/>
<evidence type="ECO:0000259" key="4">
    <source>
        <dbReference type="PROSITE" id="PS01124"/>
    </source>
</evidence>